<evidence type="ECO:0000256" key="10">
    <source>
        <dbReference type="ARBA" id="ARBA00022695"/>
    </source>
</evidence>
<evidence type="ECO:0000256" key="6">
    <source>
        <dbReference type="ARBA" id="ARBA00018857"/>
    </source>
</evidence>
<dbReference type="InterPro" id="IPR036265">
    <property type="entry name" value="HIT-like_sf"/>
</dbReference>
<dbReference type="InterPro" id="IPR058866">
    <property type="entry name" value="GDPGP1_N"/>
</dbReference>
<dbReference type="Gene3D" id="3.30.428.10">
    <property type="entry name" value="HIT-like"/>
    <property type="match status" value="1"/>
</dbReference>
<dbReference type="EMBL" id="JADBJN010000003">
    <property type="protein sequence ID" value="KAG5673930.1"/>
    <property type="molecule type" value="Genomic_DNA"/>
</dbReference>
<dbReference type="OrthoDB" id="417175at2759"/>
<dbReference type="InterPro" id="IPR058865">
    <property type="entry name" value="GDPGP1_C"/>
</dbReference>
<dbReference type="EC" id="2.7.7.78" evidence="5"/>
<sequence>MTSDFKRLISEIKEKWDDCLKNSPDIFRYVLNISKEKILEGKFNFLVQLNKDRATKRRKPEKFLSITPVFDSDKFNFTKIDKREILFERILLESKLNTSFIINNSPLTKYHILIVPNCDSCLAQIMTKDCLEIAFNIMTSTDDKSIKIGYNSPGALASVNHLHLHLLYIEHDLYVEDVELVQLVDNFYRIDNKKYPIEGFCMILRDVKNDVEKLYKVVQYCCDKVIPHNIFFTKSRDAKEIRIFFFPRQLNNFGENKIYSTHLNVAFCELSGFIPIGDDELYESITEEYVLRRFADEIGLICIDIENDLKNIVASN</sequence>
<accession>A0A9J6BW35</accession>
<keyword evidence="9" id="KW-0808">Transferase</keyword>
<dbReference type="GO" id="GO:0016787">
    <property type="term" value="F:hydrolase activity"/>
    <property type="evidence" value="ECO:0007669"/>
    <property type="project" value="UniProtKB-KW"/>
</dbReference>
<dbReference type="PANTHER" id="PTHR20884:SF8">
    <property type="entry name" value="GDP-D-GLUCOSE PHOSPHORYLASE 1"/>
    <property type="match status" value="1"/>
</dbReference>
<dbReference type="Pfam" id="PF26217">
    <property type="entry name" value="GDPGP1_N"/>
    <property type="match status" value="1"/>
</dbReference>
<evidence type="ECO:0000256" key="7">
    <source>
        <dbReference type="ARBA" id="ARBA00022490"/>
    </source>
</evidence>
<organism evidence="15 16">
    <name type="scientific">Polypedilum vanderplanki</name>
    <name type="common">Sleeping chironomid midge</name>
    <dbReference type="NCBI Taxonomy" id="319348"/>
    <lineage>
        <taxon>Eukaryota</taxon>
        <taxon>Metazoa</taxon>
        <taxon>Ecdysozoa</taxon>
        <taxon>Arthropoda</taxon>
        <taxon>Hexapoda</taxon>
        <taxon>Insecta</taxon>
        <taxon>Pterygota</taxon>
        <taxon>Neoptera</taxon>
        <taxon>Endopterygota</taxon>
        <taxon>Diptera</taxon>
        <taxon>Nematocera</taxon>
        <taxon>Chironomoidea</taxon>
        <taxon>Chironomidae</taxon>
        <taxon>Chironominae</taxon>
        <taxon>Polypedilum</taxon>
        <taxon>Polypedilum</taxon>
    </lineage>
</organism>
<proteinExistence type="inferred from homology"/>
<dbReference type="InterPro" id="IPR026506">
    <property type="entry name" value="GDPGP"/>
</dbReference>
<dbReference type="Pfam" id="PF26216">
    <property type="entry name" value="GDPGP1_C"/>
    <property type="match status" value="1"/>
</dbReference>
<dbReference type="PANTHER" id="PTHR20884">
    <property type="entry name" value="GDP-D-GLUCOSE PHOSPHORYLASE 1"/>
    <property type="match status" value="1"/>
</dbReference>
<dbReference type="SUPFAM" id="SSF54197">
    <property type="entry name" value="HIT-like"/>
    <property type="match status" value="1"/>
</dbReference>
<evidence type="ECO:0000256" key="9">
    <source>
        <dbReference type="ARBA" id="ARBA00022679"/>
    </source>
</evidence>
<keyword evidence="7" id="KW-0963">Cytoplasm</keyword>
<dbReference type="GO" id="GO:0000166">
    <property type="term" value="F:nucleotide binding"/>
    <property type="evidence" value="ECO:0007669"/>
    <property type="project" value="UniProtKB-KW"/>
</dbReference>
<evidence type="ECO:0000256" key="5">
    <source>
        <dbReference type="ARBA" id="ARBA00012507"/>
    </source>
</evidence>
<comment type="subcellular location">
    <subcellularLocation>
        <location evidence="3">Cytoplasm</location>
    </subcellularLocation>
</comment>
<evidence type="ECO:0000256" key="3">
    <source>
        <dbReference type="ARBA" id="ARBA00004496"/>
    </source>
</evidence>
<evidence type="ECO:0000259" key="14">
    <source>
        <dbReference type="Pfam" id="PF26217"/>
    </source>
</evidence>
<comment type="catalytic activity">
    <reaction evidence="1">
        <text>GDP-alpha-D-glucose + phosphate = alpha-D-glucose 1-phosphate + GDP + H(+)</text>
        <dbReference type="Rhea" id="RHEA:30387"/>
        <dbReference type="ChEBI" id="CHEBI:15378"/>
        <dbReference type="ChEBI" id="CHEBI:43474"/>
        <dbReference type="ChEBI" id="CHEBI:58189"/>
        <dbReference type="ChEBI" id="CHEBI:58601"/>
        <dbReference type="ChEBI" id="CHEBI:62230"/>
        <dbReference type="EC" id="2.7.7.78"/>
    </reaction>
</comment>
<keyword evidence="8" id="KW-0344">Guanine-nucleotide releasing factor</keyword>
<comment type="similarity">
    <text evidence="4">Belongs to the GDPGP1 family.</text>
</comment>
<evidence type="ECO:0000256" key="11">
    <source>
        <dbReference type="ARBA" id="ARBA00022741"/>
    </source>
</evidence>
<evidence type="ECO:0000256" key="2">
    <source>
        <dbReference type="ARBA" id="ARBA00003049"/>
    </source>
</evidence>
<dbReference type="Proteomes" id="UP001107558">
    <property type="component" value="Chromosome 3"/>
</dbReference>
<keyword evidence="16" id="KW-1185">Reference proteome</keyword>
<evidence type="ECO:0000259" key="13">
    <source>
        <dbReference type="Pfam" id="PF26216"/>
    </source>
</evidence>
<dbReference type="GO" id="GO:0080048">
    <property type="term" value="F:GDP-D-glucose phosphorylase activity"/>
    <property type="evidence" value="ECO:0007669"/>
    <property type="project" value="UniProtKB-EC"/>
</dbReference>
<comment type="caution">
    <text evidence="15">The sequence shown here is derived from an EMBL/GenBank/DDBJ whole genome shotgun (WGS) entry which is preliminary data.</text>
</comment>
<feature type="domain" description="GDPGP1-like N-terminal" evidence="14">
    <location>
        <begin position="9"/>
        <end position="166"/>
    </location>
</feature>
<comment type="function">
    <text evidence="2">Specific and highly efficient GDP-D-glucose phosphorylase regulating the levels of GDP-D-glucose in cells.</text>
</comment>
<dbReference type="AlphaFoldDB" id="A0A9J6BW35"/>
<protein>
    <recommendedName>
        <fullName evidence="6">GDP-D-glucose phosphorylase 1</fullName>
        <ecNumber evidence="5">2.7.7.78</ecNumber>
    </recommendedName>
</protein>
<dbReference type="GO" id="GO:0006006">
    <property type="term" value="P:glucose metabolic process"/>
    <property type="evidence" value="ECO:0007669"/>
    <property type="project" value="TreeGrafter"/>
</dbReference>
<evidence type="ECO:0000256" key="12">
    <source>
        <dbReference type="ARBA" id="ARBA00022801"/>
    </source>
</evidence>
<keyword evidence="12" id="KW-0378">Hydrolase</keyword>
<dbReference type="GO" id="GO:0005737">
    <property type="term" value="C:cytoplasm"/>
    <property type="evidence" value="ECO:0007669"/>
    <property type="project" value="UniProtKB-SubCell"/>
</dbReference>
<keyword evidence="11" id="KW-0547">Nucleotide-binding</keyword>
<evidence type="ECO:0000256" key="8">
    <source>
        <dbReference type="ARBA" id="ARBA00022658"/>
    </source>
</evidence>
<evidence type="ECO:0000313" key="15">
    <source>
        <dbReference type="EMBL" id="KAG5673930.1"/>
    </source>
</evidence>
<name>A0A9J6BW35_POLVA</name>
<evidence type="ECO:0000256" key="4">
    <source>
        <dbReference type="ARBA" id="ARBA00006451"/>
    </source>
</evidence>
<keyword evidence="10" id="KW-0548">Nucleotidyltransferase</keyword>
<feature type="domain" description="GDPGP1-like C-terminal" evidence="13">
    <location>
        <begin position="194"/>
        <end position="295"/>
    </location>
</feature>
<gene>
    <name evidence="15" type="ORF">PVAND_003931</name>
</gene>
<dbReference type="GO" id="GO:0005085">
    <property type="term" value="F:guanyl-nucleotide exchange factor activity"/>
    <property type="evidence" value="ECO:0007669"/>
    <property type="project" value="UniProtKB-KW"/>
</dbReference>
<reference evidence="15" key="1">
    <citation type="submission" date="2021-03" db="EMBL/GenBank/DDBJ databases">
        <title>Chromosome level genome of the anhydrobiotic midge Polypedilum vanderplanki.</title>
        <authorList>
            <person name="Yoshida Y."/>
            <person name="Kikawada T."/>
            <person name="Gusev O."/>
        </authorList>
    </citation>
    <scope>NUCLEOTIDE SEQUENCE</scope>
    <source>
        <strain evidence="15">NIAS01</strain>
        <tissue evidence="15">Whole body or cell culture</tissue>
    </source>
</reference>
<evidence type="ECO:0000313" key="16">
    <source>
        <dbReference type="Proteomes" id="UP001107558"/>
    </source>
</evidence>
<evidence type="ECO:0000256" key="1">
    <source>
        <dbReference type="ARBA" id="ARBA00000063"/>
    </source>
</evidence>